<dbReference type="InterPro" id="IPR027417">
    <property type="entry name" value="P-loop_NTPase"/>
</dbReference>
<dbReference type="GeneID" id="17087649"/>
<name>M2WXL9_GALSU</name>
<feature type="domain" description="AAA+ ATPase" evidence="4">
    <location>
        <begin position="485"/>
        <end position="623"/>
    </location>
</feature>
<dbReference type="InterPro" id="IPR003593">
    <property type="entry name" value="AAA+_ATPase"/>
</dbReference>
<dbReference type="STRING" id="130081.M2WXL9"/>
<dbReference type="Pfam" id="PF00004">
    <property type="entry name" value="AAA"/>
    <property type="match status" value="2"/>
</dbReference>
<evidence type="ECO:0000313" key="5">
    <source>
        <dbReference type="EMBL" id="EME28800.1"/>
    </source>
</evidence>
<dbReference type="PANTHER" id="PTHR23077:SF117">
    <property type="entry name" value="AAA+ ATPASE DOMAIN-CONTAINING PROTEIN"/>
    <property type="match status" value="1"/>
</dbReference>
<organism evidence="5 6">
    <name type="scientific">Galdieria sulphuraria</name>
    <name type="common">Red alga</name>
    <dbReference type="NCBI Taxonomy" id="130081"/>
    <lineage>
        <taxon>Eukaryota</taxon>
        <taxon>Rhodophyta</taxon>
        <taxon>Bangiophyceae</taxon>
        <taxon>Galdieriales</taxon>
        <taxon>Galdieriaceae</taxon>
        <taxon>Galdieria</taxon>
    </lineage>
</organism>
<gene>
    <name evidence="5" type="ORF">Gasu_36930</name>
</gene>
<dbReference type="RefSeq" id="XP_005705320.1">
    <property type="nucleotide sequence ID" value="XM_005705263.1"/>
</dbReference>
<dbReference type="GO" id="GO:0016887">
    <property type="term" value="F:ATP hydrolysis activity"/>
    <property type="evidence" value="ECO:0007669"/>
    <property type="project" value="InterPro"/>
</dbReference>
<reference evidence="6" key="1">
    <citation type="journal article" date="2013" name="Science">
        <title>Gene transfer from bacteria and archaea facilitated evolution of an extremophilic eukaryote.</title>
        <authorList>
            <person name="Schonknecht G."/>
            <person name="Chen W.H."/>
            <person name="Ternes C.M."/>
            <person name="Barbier G.G."/>
            <person name="Shrestha R.P."/>
            <person name="Stanke M."/>
            <person name="Brautigam A."/>
            <person name="Baker B.J."/>
            <person name="Banfield J.F."/>
            <person name="Garavito R.M."/>
            <person name="Carr K."/>
            <person name="Wilkerson C."/>
            <person name="Rensing S.A."/>
            <person name="Gagneul D."/>
            <person name="Dickenson N.E."/>
            <person name="Oesterhelt C."/>
            <person name="Lercher M.J."/>
            <person name="Weber A.P."/>
        </authorList>
    </citation>
    <scope>NUCLEOTIDE SEQUENCE [LARGE SCALE GENOMIC DNA]</scope>
    <source>
        <strain evidence="6">074W</strain>
    </source>
</reference>
<dbReference type="FunFam" id="3.40.50.300:FF:001025">
    <property type="entry name" value="ATPase family, AAA domain-containing 2B"/>
    <property type="match status" value="1"/>
</dbReference>
<evidence type="ECO:0000256" key="3">
    <source>
        <dbReference type="ARBA" id="ARBA00023054"/>
    </source>
</evidence>
<dbReference type="eggNOG" id="KOG0730">
    <property type="taxonomic scope" value="Eukaryota"/>
</dbReference>
<dbReference type="Gene3D" id="3.40.50.300">
    <property type="entry name" value="P-loop containing nucleotide triphosphate hydrolases"/>
    <property type="match status" value="2"/>
</dbReference>
<dbReference type="AlphaFoldDB" id="M2WXL9"/>
<dbReference type="SUPFAM" id="SSF52540">
    <property type="entry name" value="P-loop containing nucleoside triphosphate hydrolases"/>
    <property type="match status" value="2"/>
</dbReference>
<dbReference type="GO" id="GO:0005524">
    <property type="term" value="F:ATP binding"/>
    <property type="evidence" value="ECO:0007669"/>
    <property type="project" value="UniProtKB-KW"/>
</dbReference>
<dbReference type="Gene3D" id="1.10.8.60">
    <property type="match status" value="2"/>
</dbReference>
<feature type="domain" description="AAA+ ATPase" evidence="4">
    <location>
        <begin position="224"/>
        <end position="364"/>
    </location>
</feature>
<evidence type="ECO:0000256" key="2">
    <source>
        <dbReference type="ARBA" id="ARBA00022840"/>
    </source>
</evidence>
<proteinExistence type="predicted"/>
<dbReference type="OrthoDB" id="5421at2759"/>
<dbReference type="Gramene" id="EME28800">
    <property type="protein sequence ID" value="EME28800"/>
    <property type="gene ID" value="Gasu_36930"/>
</dbReference>
<evidence type="ECO:0000259" key="4">
    <source>
        <dbReference type="SMART" id="SM00382"/>
    </source>
</evidence>
<keyword evidence="1" id="KW-0547">Nucleotide-binding</keyword>
<dbReference type="KEGG" id="gsl:Gasu_36930"/>
<dbReference type="InterPro" id="IPR003959">
    <property type="entry name" value="ATPase_AAA_core"/>
</dbReference>
<keyword evidence="6" id="KW-1185">Reference proteome</keyword>
<dbReference type="Pfam" id="PF17862">
    <property type="entry name" value="AAA_lid_3"/>
    <property type="match status" value="1"/>
</dbReference>
<dbReference type="PROSITE" id="PS00674">
    <property type="entry name" value="AAA"/>
    <property type="match status" value="1"/>
</dbReference>
<dbReference type="EMBL" id="KB454515">
    <property type="protein sequence ID" value="EME28800.1"/>
    <property type="molecule type" value="Genomic_DNA"/>
</dbReference>
<protein>
    <submittedName>
        <fullName evidence="5">AAA-type ATPase</fullName>
    </submittedName>
</protein>
<evidence type="ECO:0000313" key="6">
    <source>
        <dbReference type="Proteomes" id="UP000030680"/>
    </source>
</evidence>
<evidence type="ECO:0000256" key="1">
    <source>
        <dbReference type="ARBA" id="ARBA00022741"/>
    </source>
</evidence>
<dbReference type="SMART" id="SM00382">
    <property type="entry name" value="AAA"/>
    <property type="match status" value="2"/>
</dbReference>
<dbReference type="Proteomes" id="UP000030680">
    <property type="component" value="Unassembled WGS sequence"/>
</dbReference>
<accession>M2WXL9</accession>
<keyword evidence="2" id="KW-0067">ATP-binding</keyword>
<dbReference type="InterPro" id="IPR041569">
    <property type="entry name" value="AAA_lid_3"/>
</dbReference>
<dbReference type="InterPro" id="IPR003960">
    <property type="entry name" value="ATPase_AAA_CS"/>
</dbReference>
<dbReference type="OMA" id="VIIFWDE"/>
<dbReference type="InterPro" id="IPR050168">
    <property type="entry name" value="AAA_ATPase_domain"/>
</dbReference>
<dbReference type="PANTHER" id="PTHR23077">
    <property type="entry name" value="AAA-FAMILY ATPASE"/>
    <property type="match status" value="1"/>
</dbReference>
<keyword evidence="3" id="KW-0175">Coiled coil</keyword>
<sequence>MKTFFSNEYLPVPSVSTLQRGSCHVLIPKKMFQRLALNLEDVVTISIFRGCNEGKTFVGRAWLSHLDEVEWDPTVYVKKETTCPLNSNWELTQYDSSEVAAVCLAVVHITSSNPFAKSFVDYLIGQRISVVFNSVNYIQFRSETIQIDIFPSETSKTQVGEFSKVTRFIWLDQTTKLSRHRLVSLNPLTWQYRGWYSCHEKTFRKICEFFETTAEENALNGFIDVQGILLCGPSGVGKTCTVRMAAKYCSVPFFELQGKDLSTFEYFGQAEQALKKLFFDAKRCSLALLFIDEVDSLCPKFHEHSENLNRRITSQLACLLDELRQDTTKNRILCIAATKHPYAVDPTLRIPGRFDKELVLLPPSEEERKDMLSKFLQFYHCHVDAQLISEMVHLSNGFVGIDFSQVFLESLRAWTISVKDNLSEVLLEKIKSHTPSLLRGPYTLEIPLVGWNDIGGYENVKQRLKMAVEWPRKYSSLWKHFHLKAPRGILLQGPPGCSKTTLVKATANESGLPILYLSGAELYSCFLGESESILRMAFEIARSVSPSLLFIDELDSVLGKRQVETEGNLVKERLLSTFLTEMDGIVSAEQVLVIGATNRSDLLDEALLRPGRFDEIIQVDLPDASSRKQIFQIYLRGRFFESRTELDSFNWNEILESTQGWSGAEIANVCRQAVFHALRHDKTIVTIGRYLLSFGQIEIQSERESC</sequence>